<keyword evidence="1" id="KW-1133">Transmembrane helix</keyword>
<feature type="transmembrane region" description="Helical" evidence="1">
    <location>
        <begin position="31"/>
        <end position="50"/>
    </location>
</feature>
<evidence type="ECO:0000313" key="3">
    <source>
        <dbReference type="Proteomes" id="UP000006821"/>
    </source>
</evidence>
<dbReference type="eggNOG" id="COG1266">
    <property type="taxonomic scope" value="Bacteria"/>
</dbReference>
<feature type="transmembrane region" description="Helical" evidence="1">
    <location>
        <begin position="110"/>
        <end position="129"/>
    </location>
</feature>
<sequence>MFEGGLLLLAFGFGGLAGVDPVAALRFDLDGLVYGLAGTLPLYLVFQWSYNTHVASLREIKRVLVDRLGPLLAGCGMADLLFLGFLAGFTEEILFRGSFSPGSRPTGVGWAAWFSATWCSPWCIGFLLYTPCWRA</sequence>
<dbReference type="STRING" id="243233.MCA2452"/>
<dbReference type="AlphaFoldDB" id="Q604T4"/>
<reference evidence="2 3" key="1">
    <citation type="journal article" date="2004" name="PLoS Biol.">
        <title>Genomic insights into methanotrophy: the complete genome sequence of Methylococcus capsulatus (Bath).</title>
        <authorList>
            <person name="Ward N.L."/>
            <person name="Larsen O."/>
            <person name="Sakwa J."/>
            <person name="Bruseth L."/>
            <person name="Khouri H.M."/>
            <person name="Durkin A.S."/>
            <person name="Dimitrov G."/>
            <person name="Jiang L."/>
            <person name="Scanlan D."/>
            <person name="Kang K.H."/>
            <person name="Lewis M.R."/>
            <person name="Nelson K.E."/>
            <person name="Methe B.A."/>
            <person name="Wu M."/>
            <person name="Heidelberg J.F."/>
            <person name="Paulsen I.T."/>
            <person name="Fouts D.E."/>
            <person name="Ravel J."/>
            <person name="Tettelin H."/>
            <person name="Ren Q."/>
            <person name="Read T.D."/>
            <person name="DeBoy R.T."/>
            <person name="Seshadri R."/>
            <person name="Salzberg S.L."/>
            <person name="Jensen H.B."/>
            <person name="Birkeland N.K."/>
            <person name="Nelson W.C."/>
            <person name="Dodson R.J."/>
            <person name="Grindhaug S.H."/>
            <person name="Holt I.E."/>
            <person name="Eidhammer I."/>
            <person name="Jonasen I."/>
            <person name="Vanaken S."/>
            <person name="Utterback T.R."/>
            <person name="Feldblyum T.V."/>
            <person name="Fraser C.M."/>
            <person name="Lillehaug J.R."/>
            <person name="Eisen J.A."/>
        </authorList>
    </citation>
    <scope>NUCLEOTIDE SEQUENCE [LARGE SCALE GENOMIC DNA]</scope>
    <source>
        <strain evidence="3">ATCC 33009 / NCIMB 11132 / Bath</strain>
    </source>
</reference>
<evidence type="ECO:0008006" key="4">
    <source>
        <dbReference type="Google" id="ProtNLM"/>
    </source>
</evidence>
<accession>Q604T4</accession>
<evidence type="ECO:0000256" key="1">
    <source>
        <dbReference type="SAM" id="Phobius"/>
    </source>
</evidence>
<keyword evidence="1" id="KW-0812">Transmembrane</keyword>
<name>Q604T4_METCA</name>
<dbReference type="Proteomes" id="UP000006821">
    <property type="component" value="Chromosome"/>
</dbReference>
<dbReference type="HOGENOM" id="CLU_1883307_0_0_6"/>
<evidence type="ECO:0000313" key="2">
    <source>
        <dbReference type="EMBL" id="AAU91454.1"/>
    </source>
</evidence>
<organism evidence="2 3">
    <name type="scientific">Methylococcus capsulatus (strain ATCC 33009 / NCIMB 11132 / Bath)</name>
    <dbReference type="NCBI Taxonomy" id="243233"/>
    <lineage>
        <taxon>Bacteria</taxon>
        <taxon>Pseudomonadati</taxon>
        <taxon>Pseudomonadota</taxon>
        <taxon>Gammaproteobacteria</taxon>
        <taxon>Methylococcales</taxon>
        <taxon>Methylococcaceae</taxon>
        <taxon>Methylococcus</taxon>
    </lineage>
</organism>
<proteinExistence type="predicted"/>
<protein>
    <recommendedName>
        <fullName evidence="4">CPBP family intramembrane metalloprotease</fullName>
    </recommendedName>
</protein>
<keyword evidence="1" id="KW-0472">Membrane</keyword>
<feature type="transmembrane region" description="Helical" evidence="1">
    <location>
        <begin position="71"/>
        <end position="90"/>
    </location>
</feature>
<dbReference type="KEGG" id="mca:MCA2452"/>
<gene>
    <name evidence="2" type="ordered locus">MCA2452</name>
</gene>
<dbReference type="EMBL" id="AE017282">
    <property type="protein sequence ID" value="AAU91454.1"/>
    <property type="molecule type" value="Genomic_DNA"/>
</dbReference>